<dbReference type="EMBL" id="MU858062">
    <property type="protein sequence ID" value="KAK4217152.1"/>
    <property type="molecule type" value="Genomic_DNA"/>
</dbReference>
<organism evidence="2 3">
    <name type="scientific">Rhypophila decipiens</name>
    <dbReference type="NCBI Taxonomy" id="261697"/>
    <lineage>
        <taxon>Eukaryota</taxon>
        <taxon>Fungi</taxon>
        <taxon>Dikarya</taxon>
        <taxon>Ascomycota</taxon>
        <taxon>Pezizomycotina</taxon>
        <taxon>Sordariomycetes</taxon>
        <taxon>Sordariomycetidae</taxon>
        <taxon>Sordariales</taxon>
        <taxon>Naviculisporaceae</taxon>
        <taxon>Rhypophila</taxon>
    </lineage>
</organism>
<evidence type="ECO:0000256" key="1">
    <source>
        <dbReference type="ARBA" id="ARBA00007626"/>
    </source>
</evidence>
<accession>A0AAN6YJ60</accession>
<dbReference type="PANTHER" id="PTHR46128">
    <property type="entry name" value="MITOCHONDRIAL GROUP I INTRON SPLICING FACTOR CCM1"/>
    <property type="match status" value="1"/>
</dbReference>
<comment type="caution">
    <text evidence="2">The sequence shown here is derived from an EMBL/GenBank/DDBJ whole genome shotgun (WGS) entry which is preliminary data.</text>
</comment>
<keyword evidence="3" id="KW-1185">Reference proteome</keyword>
<dbReference type="InterPro" id="IPR011990">
    <property type="entry name" value="TPR-like_helical_dom_sf"/>
</dbReference>
<dbReference type="SUPFAM" id="SSF48452">
    <property type="entry name" value="TPR-like"/>
    <property type="match status" value="1"/>
</dbReference>
<evidence type="ECO:0000313" key="3">
    <source>
        <dbReference type="Proteomes" id="UP001301769"/>
    </source>
</evidence>
<dbReference type="Gene3D" id="1.25.40.10">
    <property type="entry name" value="Tetratricopeptide repeat domain"/>
    <property type="match status" value="2"/>
</dbReference>
<dbReference type="AlphaFoldDB" id="A0AAN6YJ60"/>
<name>A0AAN6YJ60_9PEZI</name>
<dbReference type="InterPro" id="IPR050872">
    <property type="entry name" value="PPR_P_subfamily"/>
</dbReference>
<proteinExistence type="inferred from homology"/>
<protein>
    <submittedName>
        <fullName evidence="2">Complex I intermediate-associated protein 84, mitochondrial</fullName>
    </submittedName>
</protein>
<evidence type="ECO:0000313" key="2">
    <source>
        <dbReference type="EMBL" id="KAK4217152.1"/>
    </source>
</evidence>
<gene>
    <name evidence="2" type="ORF">QBC37DRAFT_384822</name>
</gene>
<dbReference type="Proteomes" id="UP001301769">
    <property type="component" value="Unassembled WGS sequence"/>
</dbReference>
<sequence length="823" mass="95020">MRSHLTRNVYRRLLAGHGLVRPCPGQLVFFSSSSSSRRLSRPPSQLLIRHAPRRTFFGIFKKPPRELKEPELEPGYDVLLKFRSDETENERLQSRAALLKGLREFLEHKKRYHKFLNSTQAFLTSRLVRHLLETEAPPEELSKDLDVVDLRLALELALKRPRGDCANHLALARVLYAGIEQRTGAGAFEADGADPESALEVSSPEERHQDFQQYLTALVQYGASLEAVECLAEHLKELQAKGETNKGARVLWVLVLEGLASEGREEELLREYRNAEAAGVNYMPPVHEVMTTFFARRDRVPETKQWFGKPIHGNWSPTTEAYMEVVRFAVRNNQKDWIRPVFEKLVKSNPQKSRWDVIFAWAVLAMDKGVEDIKQMMELMMKSPKNSSNHKKEKRPDADTINVLIKAAIEKKNPYLAERFLALATELGIQQNYATYVLQMDYRLEAGDLSGVQAIYQKLRSREVAVWYEADVPILNKYLRALCAVETPDIERILDITSELERRYIIIEPETTVSLCTLFLRSDKQFDVIDTLSLHTLSYSIEERRQVQHGFVQYCLDRKASTARAWDAYSLLRQYFPDTSKEDRIRLMDEFFARKRPDMACHVFGHMRAHASMDMRPTRETYVRCLEGIGRYPDLESLRMVHNMLKMDTTIQLDTQLYNALMVAYTSCDEVLLALDLWEQITNMPEGPSYNSLAIVFWACEKMYWFYFNADRRIARDIWEKVQRLDLDVPPAVFNSYVGAVAAEGALENIKRLIQGMDATMGYSPSVMTFGIAFNALPAEELKTRFKQWATAEYPELWARLETKGCKQTLRGTIYNVERIFEA</sequence>
<reference evidence="2" key="2">
    <citation type="submission" date="2023-05" db="EMBL/GenBank/DDBJ databases">
        <authorList>
            <consortium name="Lawrence Berkeley National Laboratory"/>
            <person name="Steindorff A."/>
            <person name="Hensen N."/>
            <person name="Bonometti L."/>
            <person name="Westerberg I."/>
            <person name="Brannstrom I.O."/>
            <person name="Guillou S."/>
            <person name="Cros-Aarteil S."/>
            <person name="Calhoun S."/>
            <person name="Haridas S."/>
            <person name="Kuo A."/>
            <person name="Mondo S."/>
            <person name="Pangilinan J."/>
            <person name="Riley R."/>
            <person name="Labutti K."/>
            <person name="Andreopoulos B."/>
            <person name="Lipzen A."/>
            <person name="Chen C."/>
            <person name="Yanf M."/>
            <person name="Daum C."/>
            <person name="Ng V."/>
            <person name="Clum A."/>
            <person name="Ohm R."/>
            <person name="Martin F."/>
            <person name="Silar P."/>
            <person name="Natvig D."/>
            <person name="Lalanne C."/>
            <person name="Gautier V."/>
            <person name="Ament-Velasquez S.L."/>
            <person name="Kruys A."/>
            <person name="Hutchinson M.I."/>
            <person name="Powell A.J."/>
            <person name="Barry K."/>
            <person name="Miller A.N."/>
            <person name="Grigoriev I.V."/>
            <person name="Debuchy R."/>
            <person name="Gladieux P."/>
            <person name="Thoren M.H."/>
            <person name="Johannesson H."/>
        </authorList>
    </citation>
    <scope>NUCLEOTIDE SEQUENCE</scope>
    <source>
        <strain evidence="2">PSN293</strain>
    </source>
</reference>
<dbReference type="PANTHER" id="PTHR46128:SF329">
    <property type="entry name" value="MITOCHONDRIAL GROUP I INTRON SPLICING FACTOR DMR1"/>
    <property type="match status" value="1"/>
</dbReference>
<comment type="similarity">
    <text evidence="1">Belongs to the PPR family. P subfamily.</text>
</comment>
<reference evidence="2" key="1">
    <citation type="journal article" date="2023" name="Mol. Phylogenet. Evol.">
        <title>Genome-scale phylogeny and comparative genomics of the fungal order Sordariales.</title>
        <authorList>
            <person name="Hensen N."/>
            <person name="Bonometti L."/>
            <person name="Westerberg I."/>
            <person name="Brannstrom I.O."/>
            <person name="Guillou S."/>
            <person name="Cros-Aarteil S."/>
            <person name="Calhoun S."/>
            <person name="Haridas S."/>
            <person name="Kuo A."/>
            <person name="Mondo S."/>
            <person name="Pangilinan J."/>
            <person name="Riley R."/>
            <person name="LaButti K."/>
            <person name="Andreopoulos B."/>
            <person name="Lipzen A."/>
            <person name="Chen C."/>
            <person name="Yan M."/>
            <person name="Daum C."/>
            <person name="Ng V."/>
            <person name="Clum A."/>
            <person name="Steindorff A."/>
            <person name="Ohm R.A."/>
            <person name="Martin F."/>
            <person name="Silar P."/>
            <person name="Natvig D.O."/>
            <person name="Lalanne C."/>
            <person name="Gautier V."/>
            <person name="Ament-Velasquez S.L."/>
            <person name="Kruys A."/>
            <person name="Hutchinson M.I."/>
            <person name="Powell A.J."/>
            <person name="Barry K."/>
            <person name="Miller A.N."/>
            <person name="Grigoriev I.V."/>
            <person name="Debuchy R."/>
            <person name="Gladieux P."/>
            <person name="Hiltunen Thoren M."/>
            <person name="Johannesson H."/>
        </authorList>
    </citation>
    <scope>NUCLEOTIDE SEQUENCE</scope>
    <source>
        <strain evidence="2">PSN293</strain>
    </source>
</reference>